<dbReference type="Proteomes" id="UP001595685">
    <property type="component" value="Unassembled WGS sequence"/>
</dbReference>
<dbReference type="InterPro" id="IPR052345">
    <property type="entry name" value="Rad_response_metalloprotease"/>
</dbReference>
<evidence type="ECO:0000313" key="3">
    <source>
        <dbReference type="Proteomes" id="UP001595685"/>
    </source>
</evidence>
<evidence type="ECO:0000259" key="1">
    <source>
        <dbReference type="Pfam" id="PF06114"/>
    </source>
</evidence>
<reference evidence="3" key="1">
    <citation type="journal article" date="2019" name="Int. J. Syst. Evol. Microbiol.">
        <title>The Global Catalogue of Microorganisms (GCM) 10K type strain sequencing project: providing services to taxonomists for standard genome sequencing and annotation.</title>
        <authorList>
            <consortium name="The Broad Institute Genomics Platform"/>
            <consortium name="The Broad Institute Genome Sequencing Center for Infectious Disease"/>
            <person name="Wu L."/>
            <person name="Ma J."/>
        </authorList>
    </citation>
    <scope>NUCLEOTIDE SEQUENCE [LARGE SCALE GENOMIC DNA]</scope>
    <source>
        <strain evidence="3">NCAIM B.02333</strain>
    </source>
</reference>
<protein>
    <submittedName>
        <fullName evidence="2">ImmA/IrrE family metallo-endopeptidase</fullName>
    </submittedName>
</protein>
<organism evidence="2 3">
    <name type="scientific">Aquipuribacter hungaricus</name>
    <dbReference type="NCBI Taxonomy" id="545624"/>
    <lineage>
        <taxon>Bacteria</taxon>
        <taxon>Bacillati</taxon>
        <taxon>Actinomycetota</taxon>
        <taxon>Actinomycetes</taxon>
        <taxon>Micrococcales</taxon>
        <taxon>Intrasporangiaceae</taxon>
        <taxon>Aquipuribacter</taxon>
    </lineage>
</organism>
<dbReference type="InterPro" id="IPR010359">
    <property type="entry name" value="IrrE_HExxH"/>
</dbReference>
<dbReference type="Gene3D" id="1.10.10.2910">
    <property type="match status" value="1"/>
</dbReference>
<name>A0ABV7WG96_9MICO</name>
<dbReference type="EMBL" id="JBHRWW010000006">
    <property type="protein sequence ID" value="MFC3688871.1"/>
    <property type="molecule type" value="Genomic_DNA"/>
</dbReference>
<gene>
    <name evidence="2" type="ORF">ACFOLH_11010</name>
</gene>
<keyword evidence="3" id="KW-1185">Reference proteome</keyword>
<comment type="caution">
    <text evidence="2">The sequence shown here is derived from an EMBL/GenBank/DDBJ whole genome shotgun (WGS) entry which is preliminary data.</text>
</comment>
<feature type="domain" description="IrrE N-terminal-like" evidence="1">
    <location>
        <begin position="52"/>
        <end position="143"/>
    </location>
</feature>
<dbReference type="RefSeq" id="WP_340288083.1">
    <property type="nucleotide sequence ID" value="NZ_JBBEOI010000001.1"/>
</dbReference>
<dbReference type="PANTHER" id="PTHR43236">
    <property type="entry name" value="ANTITOXIN HIGA1"/>
    <property type="match status" value="1"/>
</dbReference>
<evidence type="ECO:0000313" key="2">
    <source>
        <dbReference type="EMBL" id="MFC3688871.1"/>
    </source>
</evidence>
<sequence length="331" mass="35513">MIALLEATDRDLLDALSTDPLGALAEHPDVNLRLVPETDTGAGCTVAGGYRHNETPPALLVTASLSRRRQAFTALHEYGHHLQQTNLDLGVALLEHDSDEQLEEASCQVFASRVLLPDSLISSLTPQRGPDATTVAAYYDSSRASRAACCVRAAELLVGGGAVVLYREDGIVDATASTGLIPPARGSNQASTPLVARALSRPGETVEHDQTHIIYSTGTSAPLYGQATWVDGYAVAVLQQDNASWKAFAPTRTAPGTYTGPSKFLTCDVCLQDYIRTDDLCRTCQTPRCPSRHCSCPISARERPCPRCGLTLHKARYTAFDDPTTPCRDCA</sequence>
<dbReference type="Pfam" id="PF06114">
    <property type="entry name" value="Peptidase_M78"/>
    <property type="match status" value="1"/>
</dbReference>
<proteinExistence type="predicted"/>
<accession>A0ABV7WG96</accession>
<dbReference type="PANTHER" id="PTHR43236:SF1">
    <property type="entry name" value="BLL7220 PROTEIN"/>
    <property type="match status" value="1"/>
</dbReference>